<evidence type="ECO:0000256" key="6">
    <source>
        <dbReference type="SAM" id="MobiDB-lite"/>
    </source>
</evidence>
<dbReference type="OrthoDB" id="2402896at2759"/>
<proteinExistence type="inferred from homology"/>
<feature type="region of interest" description="Disordered" evidence="6">
    <location>
        <begin position="219"/>
        <end position="243"/>
    </location>
</feature>
<evidence type="ECO:0000256" key="2">
    <source>
        <dbReference type="ARBA" id="ARBA00022723"/>
    </source>
</evidence>
<accession>A0A6I9RJ16</accession>
<dbReference type="PROSITE" id="PS50966">
    <property type="entry name" value="ZF_SWIM"/>
    <property type="match status" value="1"/>
</dbReference>
<evidence type="ECO:0000256" key="1">
    <source>
        <dbReference type="ARBA" id="ARBA00005889"/>
    </source>
</evidence>
<dbReference type="InterPro" id="IPR018289">
    <property type="entry name" value="MULE_transposase_dom"/>
</dbReference>
<dbReference type="Proteomes" id="UP000504607">
    <property type="component" value="Chromosome 7"/>
</dbReference>
<evidence type="ECO:0000256" key="3">
    <source>
        <dbReference type="ARBA" id="ARBA00022771"/>
    </source>
</evidence>
<feature type="compositionally biased region" description="Basic residues" evidence="6">
    <location>
        <begin position="1050"/>
        <end position="1063"/>
    </location>
</feature>
<dbReference type="InterPro" id="IPR007527">
    <property type="entry name" value="Znf_SWIM"/>
</dbReference>
<evidence type="ECO:0000313" key="8">
    <source>
        <dbReference type="Proteomes" id="UP000504607"/>
    </source>
</evidence>
<organism evidence="8 9">
    <name type="scientific">Elaeis guineensis var. tenera</name>
    <name type="common">Oil palm</name>
    <dbReference type="NCBI Taxonomy" id="51953"/>
    <lineage>
        <taxon>Eukaryota</taxon>
        <taxon>Viridiplantae</taxon>
        <taxon>Streptophyta</taxon>
        <taxon>Embryophyta</taxon>
        <taxon>Tracheophyta</taxon>
        <taxon>Spermatophyta</taxon>
        <taxon>Magnoliopsida</taxon>
        <taxon>Liliopsida</taxon>
        <taxon>Arecaceae</taxon>
        <taxon>Arecoideae</taxon>
        <taxon>Cocoseae</taxon>
        <taxon>Elaeidinae</taxon>
        <taxon>Elaeis</taxon>
    </lineage>
</organism>
<gene>
    <name evidence="9" type="primary">LOC105049226</name>
</gene>
<evidence type="ECO:0000256" key="4">
    <source>
        <dbReference type="ARBA" id="ARBA00022833"/>
    </source>
</evidence>
<dbReference type="RefSeq" id="XP_010927107.1">
    <property type="nucleotide sequence ID" value="XM_010928805.3"/>
</dbReference>
<keyword evidence="4" id="KW-0862">Zinc</keyword>
<keyword evidence="2" id="KW-0479">Metal-binding</keyword>
<feature type="compositionally biased region" description="Basic and acidic residues" evidence="6">
    <location>
        <begin position="10"/>
        <end position="21"/>
    </location>
</feature>
<dbReference type="Pfam" id="PF03101">
    <property type="entry name" value="FAR1"/>
    <property type="match status" value="1"/>
</dbReference>
<feature type="compositionally biased region" description="Basic and acidic residues" evidence="6">
    <location>
        <begin position="30"/>
        <end position="46"/>
    </location>
</feature>
<dbReference type="FunCoup" id="A0A6I9RJ16">
    <property type="interactions" value="2"/>
</dbReference>
<keyword evidence="8" id="KW-1185">Reference proteome</keyword>
<feature type="compositionally biased region" description="Basic and acidic residues" evidence="6">
    <location>
        <begin position="1037"/>
        <end position="1047"/>
    </location>
</feature>
<name>A0A6I9RJ16_ELAGV</name>
<dbReference type="PANTHER" id="PTHR31669:SF162">
    <property type="entry name" value="PROTEIN FAR1-RELATED SEQUENCE"/>
    <property type="match status" value="1"/>
</dbReference>
<evidence type="ECO:0000259" key="7">
    <source>
        <dbReference type="PROSITE" id="PS50966"/>
    </source>
</evidence>
<dbReference type="SMART" id="SM00575">
    <property type="entry name" value="ZnF_PMZ"/>
    <property type="match status" value="1"/>
</dbReference>
<dbReference type="Pfam" id="PF10551">
    <property type="entry name" value="MULE"/>
    <property type="match status" value="1"/>
</dbReference>
<dbReference type="InterPro" id="IPR006564">
    <property type="entry name" value="Znf_PMZ"/>
</dbReference>
<evidence type="ECO:0000256" key="5">
    <source>
        <dbReference type="PROSITE-ProRule" id="PRU00325"/>
    </source>
</evidence>
<feature type="region of interest" description="Disordered" evidence="6">
    <location>
        <begin position="1"/>
        <end position="69"/>
    </location>
</feature>
<feature type="compositionally biased region" description="Basic and acidic residues" evidence="6">
    <location>
        <begin position="390"/>
        <end position="400"/>
    </location>
</feature>
<feature type="region of interest" description="Disordered" evidence="6">
    <location>
        <begin position="1026"/>
        <end position="1113"/>
    </location>
</feature>
<dbReference type="InParanoid" id="A0A6I9RJ16"/>
<dbReference type="InterPro" id="IPR031052">
    <property type="entry name" value="FHY3/FAR1"/>
</dbReference>
<dbReference type="AlphaFoldDB" id="A0A6I9RJ16"/>
<comment type="similarity">
    <text evidence="1">Belongs to the FHY3/FAR1 family.</text>
</comment>
<protein>
    <submittedName>
        <fullName evidence="9">Protein FAR1-RELATED SEQUENCE 4 isoform X1</fullName>
    </submittedName>
</protein>
<reference evidence="9" key="1">
    <citation type="submission" date="2025-08" db="UniProtKB">
        <authorList>
            <consortium name="RefSeq"/>
        </authorList>
    </citation>
    <scope>IDENTIFICATION</scope>
</reference>
<dbReference type="InterPro" id="IPR004330">
    <property type="entry name" value="FAR1_DNA_bnd_dom"/>
</dbReference>
<dbReference type="GO" id="GO:0008270">
    <property type="term" value="F:zinc ion binding"/>
    <property type="evidence" value="ECO:0007669"/>
    <property type="project" value="UniProtKB-KW"/>
</dbReference>
<dbReference type="KEGG" id="egu:105049226"/>
<feature type="region of interest" description="Disordered" evidence="6">
    <location>
        <begin position="262"/>
        <end position="283"/>
    </location>
</feature>
<feature type="region of interest" description="Disordered" evidence="6">
    <location>
        <begin position="390"/>
        <end position="409"/>
    </location>
</feature>
<evidence type="ECO:0000313" key="9">
    <source>
        <dbReference type="RefSeq" id="XP_010927107.1"/>
    </source>
</evidence>
<dbReference type="GO" id="GO:0006355">
    <property type="term" value="P:regulation of DNA-templated transcription"/>
    <property type="evidence" value="ECO:0007669"/>
    <property type="project" value="InterPro"/>
</dbReference>
<feature type="compositionally biased region" description="Low complexity" evidence="6">
    <location>
        <begin position="1096"/>
        <end position="1108"/>
    </location>
</feature>
<sequence length="1200" mass="135478">MVLISEITEDGAKEGEPKEGDGETEEEDKTEERLQEERDETKDRPQDPAASNPAELASPPAEDPKEEAPLPAGKMLYHDYALRVAYIMRSYLSMRQGGAAAGAPGEAGSGGPGGEERCRAMMEVVRKESGRWAVSRVVLEHTHPLEPPPDPAGTIAGGGLMPRMDMEFDSISAAKAYYSTYSEKMGFKAQTGSGKRSRGNRILIMQRFLCSKGSYPPYGSAADSAARKRKRGPYKKRVQKNAEEAKKDGEVVEIIQVESSSEKAGAVGDEHGGEAQSGHSKKRTFLAKKDMMPKEPLKEINLGKDSAAVGKGQDGGKVPLVSNPAQSKLLRDLGIKVSRYTHEERRDIVRKYMQKKGNRQAVDRSIKIPSRQALAERRQRGVGGKFLSKEEMQTLNRQEEPAEEEPELPEEVVANAGGVPIVGMVFENEDKAYEYYVKYAGSIGFSVRKGGCDKSARNITRSRVYVCSREGFRLKNEAKRPRPETRTGCPAQMAIKITSNGKYRVTEFVSDHNHQLAAPLDIQMLKSQKLLTKVQTRGCEKASLIPAGYKNYLRAKRWKDTQVGDTGAMLEYLQKMKGDNPSFYYAIQVDEYDQLTNVFWADAKSMIDYHYFGDVVCFDTTYKANNYGRPFSLFIGINHHKQSVIFGAAFLYDETMESFKWLFETFRAAMSGKQPKTILTDRCAAISNAIGAVWPDTTQHCCVWQIYQHAVKHLAHVFEGSETFVHDFSQCIYDFEDEEEFLAAWNSMLEKYNLKDNEWLTKLYEEREKWALVYSWHIFCADIKSTLREETLSTVLKEYLNSEKDISEFFKLYEMLLHERRYAEVQADYHANQGTPRIPPLRLLWQAANAYTPVVFEMFRREFELFMDCMVYSCGEVGTLSDYGATVKDKSKEHFIRFDSSDGSVMCSCRKFEHVGIQCCHVLKVLDFKNIKELPPQYILKRWRKDAKAGSIREGHGLMLDGDPKTSQLHRYNSLCRILYKIASRAAENQDTFTLMVNQADQFLEQVEQILQTKLLERPSLANASKGQHNNLIGSGDIHHDNNHESQKMSGKKKNSGSVRRRHQSEQETNRRQKVRKGQPEEAEVGSRDDEPDVAPNNIPSPSRNPSNQFLAPNHFMQGPYVTPHQFGLGTAQGFRPMTQFGQDSSSSALHQQLFHGSAHLTQGYPTPDMHALQFVGNNSQLDHQGGDQGHCAIPVWDFL</sequence>
<dbReference type="GeneID" id="105049226"/>
<feature type="compositionally biased region" description="Basic residues" evidence="6">
    <location>
        <begin position="227"/>
        <end position="239"/>
    </location>
</feature>
<keyword evidence="3 5" id="KW-0863">Zinc-finger</keyword>
<feature type="domain" description="SWIM-type" evidence="7">
    <location>
        <begin position="894"/>
        <end position="930"/>
    </location>
</feature>
<dbReference type="PANTHER" id="PTHR31669">
    <property type="entry name" value="PROTEIN FAR1-RELATED SEQUENCE 10-RELATED"/>
    <property type="match status" value="1"/>
</dbReference>